<keyword evidence="3" id="KW-1185">Reference proteome</keyword>
<name>A0A2T5BPJ4_9RHOB</name>
<dbReference type="Pfam" id="PF06568">
    <property type="entry name" value="YjiS-like"/>
    <property type="match status" value="1"/>
</dbReference>
<evidence type="ECO:0000313" key="3">
    <source>
        <dbReference type="Proteomes" id="UP000243859"/>
    </source>
</evidence>
<dbReference type="Proteomes" id="UP000243859">
    <property type="component" value="Unassembled WGS sequence"/>
</dbReference>
<dbReference type="AlphaFoldDB" id="A0A2T5BPJ4"/>
<organism evidence="2 3">
    <name type="scientific">Rhodovulum imhoffii</name>
    <dbReference type="NCBI Taxonomy" id="365340"/>
    <lineage>
        <taxon>Bacteria</taxon>
        <taxon>Pseudomonadati</taxon>
        <taxon>Pseudomonadota</taxon>
        <taxon>Alphaproteobacteria</taxon>
        <taxon>Rhodobacterales</taxon>
        <taxon>Paracoccaceae</taxon>
        <taxon>Rhodovulum</taxon>
    </lineage>
</organism>
<comment type="caution">
    <text evidence="2">The sequence shown here is derived from an EMBL/GenBank/DDBJ whole genome shotgun (WGS) entry which is preliminary data.</text>
</comment>
<evidence type="ECO:0000259" key="1">
    <source>
        <dbReference type="Pfam" id="PF06568"/>
    </source>
</evidence>
<evidence type="ECO:0000313" key="2">
    <source>
        <dbReference type="EMBL" id="PTN00968.1"/>
    </source>
</evidence>
<protein>
    <submittedName>
        <fullName evidence="2">Uncharacterized protein DUF1127</fullName>
    </submittedName>
</protein>
<sequence>MAQANLVQSGEIRPLQRLEAFVALRLEALVKYARYRQTLRELNGLTNAELADIGLSRPTLRRAALEAVYGSKEING</sequence>
<proteinExistence type="predicted"/>
<accession>A0A2T5BPJ4</accession>
<dbReference type="OrthoDB" id="8244198at2"/>
<dbReference type="EMBL" id="QAAA01000019">
    <property type="protein sequence ID" value="PTN00968.1"/>
    <property type="molecule type" value="Genomic_DNA"/>
</dbReference>
<gene>
    <name evidence="2" type="ORF">C8N32_11925</name>
</gene>
<feature type="domain" description="YjiS-like" evidence="1">
    <location>
        <begin position="27"/>
        <end position="57"/>
    </location>
</feature>
<dbReference type="InterPro" id="IPR009506">
    <property type="entry name" value="YjiS-like"/>
</dbReference>
<reference evidence="2 3" key="1">
    <citation type="submission" date="2018-04" db="EMBL/GenBank/DDBJ databases">
        <title>Genomic Encyclopedia of Archaeal and Bacterial Type Strains, Phase II (KMG-II): from individual species to whole genera.</title>
        <authorList>
            <person name="Goeker M."/>
        </authorList>
    </citation>
    <scope>NUCLEOTIDE SEQUENCE [LARGE SCALE GENOMIC DNA]</scope>
    <source>
        <strain evidence="2 3">DSM 18064</strain>
    </source>
</reference>
<dbReference type="RefSeq" id="WP_107893314.1">
    <property type="nucleotide sequence ID" value="NZ_NHSI01000019.1"/>
</dbReference>